<accession>A0A3A8MEX4</accession>
<protein>
    <submittedName>
        <fullName evidence="1">TIGR02269 family lipoprotein</fullName>
    </submittedName>
</protein>
<gene>
    <name evidence="1" type="ORF">D7X12_38765</name>
</gene>
<reference evidence="2" key="1">
    <citation type="submission" date="2018-09" db="EMBL/GenBank/DDBJ databases">
        <authorList>
            <person name="Livingstone P.G."/>
            <person name="Whitworth D.E."/>
        </authorList>
    </citation>
    <scope>NUCLEOTIDE SEQUENCE [LARGE SCALE GENOMIC DNA]</scope>
    <source>
        <strain evidence="2">CA040B</strain>
    </source>
</reference>
<dbReference type="RefSeq" id="WP_120630189.1">
    <property type="nucleotide sequence ID" value="NZ_RAWG01000464.1"/>
</dbReference>
<keyword evidence="2" id="KW-1185">Reference proteome</keyword>
<proteinExistence type="predicted"/>
<dbReference type="Proteomes" id="UP000273405">
    <property type="component" value="Unassembled WGS sequence"/>
</dbReference>
<comment type="caution">
    <text evidence="1">The sequence shown here is derived from an EMBL/GenBank/DDBJ whole genome shotgun (WGS) entry which is preliminary data.</text>
</comment>
<dbReference type="OrthoDB" id="5512084at2"/>
<dbReference type="Pfam" id="PF09533">
    <property type="entry name" value="DUF2380"/>
    <property type="match status" value="1"/>
</dbReference>
<keyword evidence="1" id="KW-0449">Lipoprotein</keyword>
<feature type="non-terminal residue" evidence="1">
    <location>
        <position position="1"/>
    </location>
</feature>
<name>A0A3A8MEX4_9BACT</name>
<dbReference type="EMBL" id="RAWG01000464">
    <property type="protein sequence ID" value="RKH30958.1"/>
    <property type="molecule type" value="Genomic_DNA"/>
</dbReference>
<evidence type="ECO:0000313" key="2">
    <source>
        <dbReference type="Proteomes" id="UP000273405"/>
    </source>
</evidence>
<evidence type="ECO:0000313" key="1">
    <source>
        <dbReference type="EMBL" id="RKH30958.1"/>
    </source>
</evidence>
<sequence length="124" mass="14179">GMNLPGGGKPLVVFPRTEDIRPVVIPQRRLPAGKMEKHHVFPQSPDLARWFKKQGVNIHLYTLPIPVHVHRRIHSGGPRGGEWNQAWREYMDANLNASPQEIYQHAGTLIYRFQLTGGPLQQYN</sequence>
<dbReference type="NCBIfam" id="TIGR02269">
    <property type="entry name" value="TIGR02269 family lipoprotein"/>
    <property type="match status" value="1"/>
</dbReference>
<dbReference type="AlphaFoldDB" id="A0A3A8MEX4"/>
<organism evidence="1 2">
    <name type="scientific">Corallococcus sicarius</name>
    <dbReference type="NCBI Taxonomy" id="2316726"/>
    <lineage>
        <taxon>Bacteria</taxon>
        <taxon>Pseudomonadati</taxon>
        <taxon>Myxococcota</taxon>
        <taxon>Myxococcia</taxon>
        <taxon>Myxococcales</taxon>
        <taxon>Cystobacterineae</taxon>
        <taxon>Myxococcaceae</taxon>
        <taxon>Corallococcus</taxon>
    </lineage>
</organism>
<dbReference type="InterPro" id="IPR011755">
    <property type="entry name" value="CHP02269_MYXXA"/>
</dbReference>